<evidence type="ECO:0000256" key="1">
    <source>
        <dbReference type="ARBA" id="ARBA00022729"/>
    </source>
</evidence>
<dbReference type="CDD" id="cd22191">
    <property type="entry name" value="DPBB_RlpA_EXP_N-like"/>
    <property type="match status" value="1"/>
</dbReference>
<keyword evidence="1" id="KW-0732">Signal</keyword>
<protein>
    <recommendedName>
        <fullName evidence="3">RlpA-like protein double-psi beta-barrel domain-containing protein</fullName>
    </recommendedName>
</protein>
<dbReference type="SUPFAM" id="SSF50685">
    <property type="entry name" value="Barwin-like endoglucanases"/>
    <property type="match status" value="1"/>
</dbReference>
<dbReference type="OrthoDB" id="623670at2759"/>
<reference evidence="2" key="1">
    <citation type="journal article" date="2014" name="Genome Announc.">
        <title>De novo whole-genome sequence and genome annotation of Lichtheimia ramosa.</title>
        <authorList>
            <person name="Linde J."/>
            <person name="Schwartze V."/>
            <person name="Binder U."/>
            <person name="Lass-Florl C."/>
            <person name="Voigt K."/>
            <person name="Horn F."/>
        </authorList>
    </citation>
    <scope>NUCLEOTIDE SEQUENCE</scope>
    <source>
        <strain evidence="2">JMRC FSU:6197</strain>
    </source>
</reference>
<dbReference type="InterPro" id="IPR051477">
    <property type="entry name" value="Expansin_CellWall"/>
</dbReference>
<dbReference type="AlphaFoldDB" id="A0A077WY49"/>
<gene>
    <name evidence="2" type="ORF">LRAMOSA04159</name>
</gene>
<dbReference type="InterPro" id="IPR036908">
    <property type="entry name" value="RlpA-like_sf"/>
</dbReference>
<organism evidence="2">
    <name type="scientific">Lichtheimia ramosa</name>
    <dbReference type="NCBI Taxonomy" id="688394"/>
    <lineage>
        <taxon>Eukaryota</taxon>
        <taxon>Fungi</taxon>
        <taxon>Fungi incertae sedis</taxon>
        <taxon>Mucoromycota</taxon>
        <taxon>Mucoromycotina</taxon>
        <taxon>Mucoromycetes</taxon>
        <taxon>Mucorales</taxon>
        <taxon>Lichtheimiaceae</taxon>
        <taxon>Lichtheimia</taxon>
    </lineage>
</organism>
<evidence type="ECO:0008006" key="3">
    <source>
        <dbReference type="Google" id="ProtNLM"/>
    </source>
</evidence>
<sequence length="118" mass="12736">MRREDDNDDDGGGKTYHGQATWFVPADEGGPIGACGDHEDSDSLIVALNHEQYGDMDAKSKWCGKDIEVKGPKGSLKVKIVDACPGCDYGSLDLTPRVFKKVVGDLNKGVASITWHEV</sequence>
<accession>A0A077WY49</accession>
<dbReference type="PANTHER" id="PTHR31836">
    <property type="match status" value="1"/>
</dbReference>
<evidence type="ECO:0000313" key="2">
    <source>
        <dbReference type="EMBL" id="CDS11963.1"/>
    </source>
</evidence>
<proteinExistence type="predicted"/>
<dbReference type="EMBL" id="LK023357">
    <property type="protein sequence ID" value="CDS11963.1"/>
    <property type="molecule type" value="Genomic_DNA"/>
</dbReference>
<dbReference type="Gene3D" id="2.40.40.10">
    <property type="entry name" value="RlpA-like domain"/>
    <property type="match status" value="1"/>
</dbReference>
<dbReference type="PANTHER" id="PTHR31836:SF25">
    <property type="entry name" value="RLPA-LIKE PROTEIN DOUBLE-PSI BETA-BARREL DOMAIN-CONTAINING PROTEIN"/>
    <property type="match status" value="1"/>
</dbReference>
<name>A0A077WY49_9FUNG</name>